<dbReference type="InterPro" id="IPR032676">
    <property type="entry name" value="YkuD_2"/>
</dbReference>
<dbReference type="AlphaFoldDB" id="F0BK35"/>
<proteinExistence type="predicted"/>
<dbReference type="PANTHER" id="PTHR38477:SF1">
    <property type="entry name" value="MUREIN L,D-TRANSPEPTIDASE CATALYTIC DOMAIN FAMILY PROTEIN"/>
    <property type="match status" value="1"/>
</dbReference>
<accession>F0BK35</accession>
<protein>
    <submittedName>
        <fullName evidence="1">Ykud domain-containing protein</fullName>
    </submittedName>
</protein>
<gene>
    <name evidence="1" type="ORF">XVE_4648</name>
</gene>
<dbReference type="Pfam" id="PF13645">
    <property type="entry name" value="YkuD_2"/>
    <property type="match status" value="1"/>
</dbReference>
<reference evidence="1 2" key="1">
    <citation type="journal article" date="2011" name="BMC Genomics">
        <title>Comparative genomics reveals diversity among xanthomonads infecting tomato and pepper.</title>
        <authorList>
            <person name="Potnis N."/>
            <person name="Krasileva K."/>
            <person name="Chow V."/>
            <person name="Almeida N.F."/>
            <person name="Patil P.B."/>
            <person name="Ryan R.P."/>
            <person name="Sharlach M."/>
            <person name="Behlau F."/>
            <person name="Dow J.M."/>
            <person name="Momol M.T."/>
            <person name="White F.F."/>
            <person name="Preston J.F."/>
            <person name="Vinatzer B.A."/>
            <person name="Koebnik R."/>
            <person name="Setubal J.C."/>
            <person name="Norman D.J."/>
            <person name="Staskawicz B.J."/>
            <person name="Jones J.B."/>
        </authorList>
    </citation>
    <scope>NUCLEOTIDE SEQUENCE [LARGE SCALE GENOMIC DNA]</scope>
    <source>
        <strain evidence="1 2">ATCC 35937</strain>
    </source>
</reference>
<evidence type="ECO:0000313" key="1">
    <source>
        <dbReference type="EMBL" id="EGD07173.1"/>
    </source>
</evidence>
<comment type="caution">
    <text evidence="1">The sequence shown here is derived from an EMBL/GenBank/DDBJ whole genome shotgun (WGS) entry which is preliminary data.</text>
</comment>
<name>F0BK35_9XANT</name>
<dbReference type="EMBL" id="AEQV01000241">
    <property type="protein sequence ID" value="EGD07173.1"/>
    <property type="molecule type" value="Genomic_DNA"/>
</dbReference>
<dbReference type="eggNOG" id="COG1376">
    <property type="taxonomic scope" value="Bacteria"/>
</dbReference>
<dbReference type="PANTHER" id="PTHR38477">
    <property type="entry name" value="HYPOTHETICAL EXPORTED PROTEIN"/>
    <property type="match status" value="1"/>
</dbReference>
<organism evidence="1 2">
    <name type="scientific">Xanthomonas vesicatoria ATCC 35937</name>
    <dbReference type="NCBI Taxonomy" id="925775"/>
    <lineage>
        <taxon>Bacteria</taxon>
        <taxon>Pseudomonadati</taxon>
        <taxon>Pseudomonadota</taxon>
        <taxon>Gammaproteobacteria</taxon>
        <taxon>Lysobacterales</taxon>
        <taxon>Lysobacteraceae</taxon>
        <taxon>Xanthomonas</taxon>
    </lineage>
</organism>
<sequence>MRPEPNAFSQPGLESAAHGAISIWVRPRRGAAFDVGCCMSYRVIAVVAAVCGWAVAGASMAADAMVASPVSPLGAPRAGLIDALARQAPSLDRQVLALATEALQCARQRQQVGAERVLSVIDYSRPSTERRLWVFDLARQRLLFQEWVAHGRNTGENLAAKFSNADGSFQSSLGAFTAQEAYTGHNGYSLRLKGLEPGFNDHARDRAIVIHGAPYVSEAIIRSQGRLGRSLGCPAVRPAVAKQLIDTLREGAFVFAYYPDRAWLRQSQLLSSGCGAAVASAVGGR</sequence>
<evidence type="ECO:0000313" key="2">
    <source>
        <dbReference type="Proteomes" id="UP000003299"/>
    </source>
</evidence>
<dbReference type="Proteomes" id="UP000003299">
    <property type="component" value="Unassembled WGS sequence"/>
</dbReference>